<dbReference type="Gene3D" id="1.10.357.10">
    <property type="entry name" value="Tetracycline Repressor, domain 2"/>
    <property type="match status" value="1"/>
</dbReference>
<dbReference type="SUPFAM" id="SSF48498">
    <property type="entry name" value="Tetracyclin repressor-like, C-terminal domain"/>
    <property type="match status" value="1"/>
</dbReference>
<protein>
    <submittedName>
        <fullName evidence="1">Uncharacterized protein</fullName>
    </submittedName>
</protein>
<proteinExistence type="predicted"/>
<dbReference type="AlphaFoldDB" id="A0A7W5VK92"/>
<dbReference type="Proteomes" id="UP000579945">
    <property type="component" value="Unassembled WGS sequence"/>
</dbReference>
<name>A0A7W5VK92_9ACTN</name>
<comment type="caution">
    <text evidence="1">The sequence shown here is derived from an EMBL/GenBank/DDBJ whole genome shotgun (WGS) entry which is preliminary data.</text>
</comment>
<gene>
    <name evidence="1" type="ORF">FHR33_008887</name>
</gene>
<evidence type="ECO:0000313" key="1">
    <source>
        <dbReference type="EMBL" id="MBB3732940.1"/>
    </source>
</evidence>
<keyword evidence="2" id="KW-1185">Reference proteome</keyword>
<evidence type="ECO:0000313" key="2">
    <source>
        <dbReference type="Proteomes" id="UP000579945"/>
    </source>
</evidence>
<dbReference type="GeneID" id="95394930"/>
<accession>A0A7W5VK92</accession>
<reference evidence="1 2" key="1">
    <citation type="submission" date="2020-08" db="EMBL/GenBank/DDBJ databases">
        <title>Sequencing the genomes of 1000 actinobacteria strains.</title>
        <authorList>
            <person name="Klenk H.-P."/>
        </authorList>
    </citation>
    <scope>NUCLEOTIDE SEQUENCE [LARGE SCALE GENOMIC DNA]</scope>
    <source>
        <strain evidence="1 2">DSM 44320</strain>
    </source>
</reference>
<organism evidence="1 2">
    <name type="scientific">Nonomuraea dietziae</name>
    <dbReference type="NCBI Taxonomy" id="65515"/>
    <lineage>
        <taxon>Bacteria</taxon>
        <taxon>Bacillati</taxon>
        <taxon>Actinomycetota</taxon>
        <taxon>Actinomycetes</taxon>
        <taxon>Streptosporangiales</taxon>
        <taxon>Streptosporangiaceae</taxon>
        <taxon>Nonomuraea</taxon>
    </lineage>
</organism>
<dbReference type="RefSeq" id="WP_183660846.1">
    <property type="nucleotide sequence ID" value="NZ_JACIBV010000002.1"/>
</dbReference>
<dbReference type="InterPro" id="IPR036271">
    <property type="entry name" value="Tet_transcr_reg_TetR-rel_C_sf"/>
</dbReference>
<sequence length="123" mass="14275">MPTQREPALRIVELRKAFGDHVAVDDIHRVQLMALGEIFHNLRLPDGSPRYGITANEELYESLERIYRFGQSTGEFRQFDTRVMAITHSSAVDNMFAYWAAYPEHDLDAHARELVEIFLRAVR</sequence>
<dbReference type="EMBL" id="JACIBV010000002">
    <property type="protein sequence ID" value="MBB3732940.1"/>
    <property type="molecule type" value="Genomic_DNA"/>
</dbReference>